<evidence type="ECO:0000256" key="2">
    <source>
        <dbReference type="ARBA" id="ARBA00023054"/>
    </source>
</evidence>
<dbReference type="Pfam" id="PF06244">
    <property type="entry name" value="Ccdc124"/>
    <property type="match status" value="1"/>
</dbReference>
<reference evidence="5 6" key="1">
    <citation type="journal article" date="2005" name="Science">
        <title>Genome of the host-cell transforming parasite Theileria annulata compared with T. parva.</title>
        <authorList>
            <person name="Pain A."/>
            <person name="Renauld H."/>
            <person name="Berriman M."/>
            <person name="Murphy L."/>
            <person name="Yeats C.A."/>
            <person name="Weir W."/>
            <person name="Kerhornou A."/>
            <person name="Aslett M."/>
            <person name="Bishop R."/>
            <person name="Bouchier C."/>
            <person name="Cochet M."/>
            <person name="Coulson R.M.R."/>
            <person name="Cronin A."/>
            <person name="de Villiers E.P."/>
            <person name="Fraser A."/>
            <person name="Fosker N."/>
            <person name="Gardner M."/>
            <person name="Goble A."/>
            <person name="Griffiths-Jones S."/>
            <person name="Harris D.E."/>
            <person name="Katzer F."/>
            <person name="Larke N."/>
            <person name="Lord A."/>
            <person name="Maser P."/>
            <person name="McKellar S."/>
            <person name="Mooney P."/>
            <person name="Morton F."/>
            <person name="Nene V."/>
            <person name="O'Neil S."/>
            <person name="Price C."/>
            <person name="Quail M.A."/>
            <person name="Rabbinowitsch E."/>
            <person name="Rawlings N.D."/>
            <person name="Rutter S."/>
            <person name="Saunders D."/>
            <person name="Seeger K."/>
            <person name="Shah T."/>
            <person name="Squares R."/>
            <person name="Squares S."/>
            <person name="Tivey A."/>
            <person name="Walker A.R."/>
            <person name="Woodward J."/>
            <person name="Dobbelaere D.A.E."/>
            <person name="Langsley G."/>
            <person name="Rajandream M.A."/>
            <person name="McKeever D."/>
            <person name="Shiels B."/>
            <person name="Tait A."/>
            <person name="Barrell B.G."/>
            <person name="Hall N."/>
        </authorList>
    </citation>
    <scope>NUCLEOTIDE SEQUENCE [LARGE SCALE GENOMIC DNA]</scope>
    <source>
        <strain evidence="6">Ankara</strain>
    </source>
</reference>
<dbReference type="GO" id="GO:0006366">
    <property type="term" value="P:transcription by RNA polymerase II"/>
    <property type="evidence" value="ECO:0007669"/>
    <property type="project" value="TreeGrafter"/>
</dbReference>
<dbReference type="AlphaFoldDB" id="Q4UA08"/>
<dbReference type="InterPro" id="IPR054414">
    <property type="entry name" value="Ccdc124/Oxs1_C"/>
</dbReference>
<dbReference type="VEuPathDB" id="PiroplasmaDB:TA07710"/>
<dbReference type="OrthoDB" id="76412at2759"/>
<comment type="similarity">
    <text evidence="1">Belongs to the CCDC124 family.</text>
</comment>
<evidence type="ECO:0000259" key="4">
    <source>
        <dbReference type="Pfam" id="PF06244"/>
    </source>
</evidence>
<dbReference type="KEGG" id="tan:TA07710"/>
<dbReference type="GeneID" id="3862581"/>
<dbReference type="InterPro" id="IPR010422">
    <property type="entry name" value="Ccdc124/Oxs1"/>
</dbReference>
<dbReference type="PANTHER" id="PTHR21680:SF0">
    <property type="entry name" value="COILED-COIL DOMAIN-CONTAINING PROTEIN 124"/>
    <property type="match status" value="1"/>
</dbReference>
<gene>
    <name evidence="5" type="ORF">TA07710</name>
</gene>
<dbReference type="GO" id="GO:0005634">
    <property type="term" value="C:nucleus"/>
    <property type="evidence" value="ECO:0007669"/>
    <property type="project" value="TreeGrafter"/>
</dbReference>
<name>Q4UA08_THEAN</name>
<keyword evidence="2" id="KW-0175">Coiled coil</keyword>
<dbReference type="FunCoup" id="Q4UA08">
    <property type="interactions" value="51"/>
</dbReference>
<evidence type="ECO:0000256" key="1">
    <source>
        <dbReference type="ARBA" id="ARBA00008296"/>
    </source>
</evidence>
<proteinExistence type="inferred from homology"/>
<feature type="compositionally biased region" description="Basic and acidic residues" evidence="3">
    <location>
        <begin position="15"/>
        <end position="63"/>
    </location>
</feature>
<evidence type="ECO:0000313" key="5">
    <source>
        <dbReference type="EMBL" id="CAI76345.1"/>
    </source>
</evidence>
<protein>
    <recommendedName>
        <fullName evidence="4">Coiled-coil domain-containing protein</fullName>
    </recommendedName>
</protein>
<dbReference type="PANTHER" id="PTHR21680">
    <property type="entry name" value="COILED-COIL DOMAIN-CONTAINING PROTEIN 124"/>
    <property type="match status" value="1"/>
</dbReference>
<dbReference type="OMA" id="MANENHQ"/>
<dbReference type="InParanoid" id="Q4UA08"/>
<dbReference type="EMBL" id="CR940353">
    <property type="protein sequence ID" value="CAI76345.1"/>
    <property type="molecule type" value="Genomic_DNA"/>
</dbReference>
<keyword evidence="6" id="KW-1185">Reference proteome</keyword>
<dbReference type="STRING" id="5874.Q4UA08"/>
<dbReference type="Proteomes" id="UP000001950">
    <property type="component" value="Chromosome 4"/>
</dbReference>
<accession>Q4UA08</accession>
<dbReference type="eggNOG" id="KOG3223">
    <property type="taxonomic scope" value="Eukaryota"/>
</dbReference>
<organism evidence="5 6">
    <name type="scientific">Theileria annulata</name>
    <dbReference type="NCBI Taxonomy" id="5874"/>
    <lineage>
        <taxon>Eukaryota</taxon>
        <taxon>Sar</taxon>
        <taxon>Alveolata</taxon>
        <taxon>Apicomplexa</taxon>
        <taxon>Aconoidasida</taxon>
        <taxon>Piroplasmida</taxon>
        <taxon>Theileriidae</taxon>
        <taxon>Theileria</taxon>
    </lineage>
</organism>
<evidence type="ECO:0000313" key="6">
    <source>
        <dbReference type="Proteomes" id="UP000001950"/>
    </source>
</evidence>
<sequence>MPKHSGVNTKAMEAIQRRKEQKELAAQIKEQERLDKLWQDDDKLNKAKLDRKNEQLRKHQEKLEKRAELRKLIEREESELTSNKKLPKGSPVPKVTRAECLKNQLLQMEKQKDSLKEEEYLVLNDGELMANENHQLLFEQLDLEDKNVDLIAGYTIHTSGIDNVLSSLQIDKEQKSLKTTYMGFQERKMAELKEEYPNLKLSQYKDMIYKLVTHLSNNYINDNNFVVEEIA</sequence>
<feature type="domain" description="Coiled-coil" evidence="4">
    <location>
        <begin position="155"/>
        <end position="221"/>
    </location>
</feature>
<dbReference type="GO" id="GO:0003713">
    <property type="term" value="F:transcription coactivator activity"/>
    <property type="evidence" value="ECO:0007669"/>
    <property type="project" value="TreeGrafter"/>
</dbReference>
<evidence type="ECO:0000256" key="3">
    <source>
        <dbReference type="SAM" id="MobiDB-lite"/>
    </source>
</evidence>
<dbReference type="RefSeq" id="XP_952969.1">
    <property type="nucleotide sequence ID" value="XM_947876.1"/>
</dbReference>
<feature type="region of interest" description="Disordered" evidence="3">
    <location>
        <begin position="1"/>
        <end position="63"/>
    </location>
</feature>